<evidence type="ECO:0000313" key="2">
    <source>
        <dbReference type="Proteomes" id="UP001055879"/>
    </source>
</evidence>
<comment type="caution">
    <text evidence="1">The sequence shown here is derived from an EMBL/GenBank/DDBJ whole genome shotgun (WGS) entry which is preliminary data.</text>
</comment>
<reference evidence="2" key="1">
    <citation type="journal article" date="2022" name="Mol. Ecol. Resour.">
        <title>The genomes of chicory, endive, great burdock and yacon provide insights into Asteraceae palaeo-polyploidization history and plant inulin production.</title>
        <authorList>
            <person name="Fan W."/>
            <person name="Wang S."/>
            <person name="Wang H."/>
            <person name="Wang A."/>
            <person name="Jiang F."/>
            <person name="Liu H."/>
            <person name="Zhao H."/>
            <person name="Xu D."/>
            <person name="Zhang Y."/>
        </authorList>
    </citation>
    <scope>NUCLEOTIDE SEQUENCE [LARGE SCALE GENOMIC DNA]</scope>
    <source>
        <strain evidence="2">cv. Niubang</strain>
    </source>
</reference>
<reference evidence="1 2" key="2">
    <citation type="journal article" date="2022" name="Mol. Ecol. Resour.">
        <title>The genomes of chicory, endive, great burdock and yacon provide insights into Asteraceae paleo-polyploidization history and plant inulin production.</title>
        <authorList>
            <person name="Fan W."/>
            <person name="Wang S."/>
            <person name="Wang H."/>
            <person name="Wang A."/>
            <person name="Jiang F."/>
            <person name="Liu H."/>
            <person name="Zhao H."/>
            <person name="Xu D."/>
            <person name="Zhang Y."/>
        </authorList>
    </citation>
    <scope>NUCLEOTIDE SEQUENCE [LARGE SCALE GENOMIC DNA]</scope>
    <source>
        <strain evidence="2">cv. Niubang</strain>
    </source>
</reference>
<gene>
    <name evidence="1" type="ORF">L6452_12903</name>
</gene>
<protein>
    <submittedName>
        <fullName evidence="1">Uncharacterized protein</fullName>
    </submittedName>
</protein>
<dbReference type="Proteomes" id="UP001055879">
    <property type="component" value="Linkage Group LG04"/>
</dbReference>
<evidence type="ECO:0000313" key="1">
    <source>
        <dbReference type="EMBL" id="KAI3733460.1"/>
    </source>
</evidence>
<organism evidence="1 2">
    <name type="scientific">Arctium lappa</name>
    <name type="common">Greater burdock</name>
    <name type="synonym">Lappa major</name>
    <dbReference type="NCBI Taxonomy" id="4217"/>
    <lineage>
        <taxon>Eukaryota</taxon>
        <taxon>Viridiplantae</taxon>
        <taxon>Streptophyta</taxon>
        <taxon>Embryophyta</taxon>
        <taxon>Tracheophyta</taxon>
        <taxon>Spermatophyta</taxon>
        <taxon>Magnoliopsida</taxon>
        <taxon>eudicotyledons</taxon>
        <taxon>Gunneridae</taxon>
        <taxon>Pentapetalae</taxon>
        <taxon>asterids</taxon>
        <taxon>campanulids</taxon>
        <taxon>Asterales</taxon>
        <taxon>Asteraceae</taxon>
        <taxon>Carduoideae</taxon>
        <taxon>Cardueae</taxon>
        <taxon>Arctiinae</taxon>
        <taxon>Arctium</taxon>
    </lineage>
</organism>
<proteinExistence type="predicted"/>
<keyword evidence="2" id="KW-1185">Reference proteome</keyword>
<dbReference type="EMBL" id="CM042050">
    <property type="protein sequence ID" value="KAI3733460.1"/>
    <property type="molecule type" value="Genomic_DNA"/>
</dbReference>
<name>A0ACB9CH08_ARCLA</name>
<accession>A0ACB9CH08</accession>
<sequence length="112" mass="12894">MYLQFLHSYFVVLLDFENKGKGTGIVLLSFGNTGHEQDVYYLGKVLQGLKKNYSMIEKMCLSLYFAAIKLRRYFLSTTMLAIARTRRRSNIVEGFGMHHLIQGFMLVVVVGF</sequence>